<feature type="binding site" evidence="4">
    <location>
        <begin position="85"/>
        <end position="86"/>
    </location>
    <ligand>
        <name>FAD</name>
        <dbReference type="ChEBI" id="CHEBI:57692"/>
    </ligand>
</feature>
<protein>
    <submittedName>
        <fullName evidence="6">Amine oxidase [flavin-containing]</fullName>
        <ecNumber evidence="6">1.4.3.4</ecNumber>
    </submittedName>
</protein>
<evidence type="ECO:0000256" key="3">
    <source>
        <dbReference type="ARBA" id="ARBA00023002"/>
    </source>
</evidence>
<dbReference type="EC" id="1.4.3.4" evidence="6"/>
<feature type="binding site" evidence="4">
    <location>
        <position position="387"/>
    </location>
    <ligand>
        <name>substrate</name>
    </ligand>
</feature>
<dbReference type="InterPro" id="IPR002937">
    <property type="entry name" value="Amino_oxidase"/>
</dbReference>
<dbReference type="InterPro" id="IPR006311">
    <property type="entry name" value="TAT_signal"/>
</dbReference>
<organism evidence="6 7">
    <name type="scientific">Cupriavidus basilensis</name>
    <dbReference type="NCBI Taxonomy" id="68895"/>
    <lineage>
        <taxon>Bacteria</taxon>
        <taxon>Pseudomonadati</taxon>
        <taxon>Pseudomonadota</taxon>
        <taxon>Betaproteobacteria</taxon>
        <taxon>Burkholderiales</taxon>
        <taxon>Burkholderiaceae</taxon>
        <taxon>Cupriavidus</taxon>
    </lineage>
</organism>
<feature type="binding site" evidence="4">
    <location>
        <position position="280"/>
    </location>
    <ligand>
        <name>FAD</name>
        <dbReference type="ChEBI" id="CHEBI:57692"/>
    </ligand>
</feature>
<keyword evidence="3 6" id="KW-0560">Oxidoreductase</keyword>
<evidence type="ECO:0000259" key="5">
    <source>
        <dbReference type="Pfam" id="PF01593"/>
    </source>
</evidence>
<dbReference type="InterPro" id="IPR050703">
    <property type="entry name" value="Flavin_MAO"/>
</dbReference>
<dbReference type="Gene3D" id="3.50.50.60">
    <property type="entry name" value="FAD/NAD(P)-binding domain"/>
    <property type="match status" value="1"/>
</dbReference>
<dbReference type="InterPro" id="IPR001613">
    <property type="entry name" value="Flavin_amine_oxidase"/>
</dbReference>
<dbReference type="PRINTS" id="PR00757">
    <property type="entry name" value="AMINEOXDASEF"/>
</dbReference>
<evidence type="ECO:0000256" key="4">
    <source>
        <dbReference type="PIRSR" id="PIRSR601613-1"/>
    </source>
</evidence>
<dbReference type="InterPro" id="IPR036188">
    <property type="entry name" value="FAD/NAD-bd_sf"/>
</dbReference>
<reference evidence="6 7" key="1">
    <citation type="journal article" date="2015" name="Genome Announc.">
        <title>Complete Genome Sequence of Cupriavidus basilensis 4G11, Isolated from the Oak Ridge Field Research Center Site.</title>
        <authorList>
            <person name="Ray J."/>
            <person name="Waters R.J."/>
            <person name="Skerker J.M."/>
            <person name="Kuehl J.V."/>
            <person name="Price M.N."/>
            <person name="Huang J."/>
            <person name="Chakraborty R."/>
            <person name="Arkin A.P."/>
            <person name="Deutschbauer A."/>
        </authorList>
    </citation>
    <scope>NUCLEOTIDE SEQUENCE [LARGE SCALE GENOMIC DNA]</scope>
    <source>
        <strain evidence="6">4G11</strain>
    </source>
</reference>
<dbReference type="SUPFAM" id="SSF54373">
    <property type="entry name" value="FAD-linked reductases, C-terminal domain"/>
    <property type="match status" value="1"/>
</dbReference>
<dbReference type="Proteomes" id="UP000031843">
    <property type="component" value="Chromosome secondary"/>
</dbReference>
<comment type="similarity">
    <text evidence="2">Belongs to the flavin monoamine oxidase family.</text>
</comment>
<dbReference type="PANTHER" id="PTHR43563:SF1">
    <property type="entry name" value="AMINE OXIDASE [FLAVIN-CONTAINING] B"/>
    <property type="match status" value="1"/>
</dbReference>
<evidence type="ECO:0000313" key="7">
    <source>
        <dbReference type="Proteomes" id="UP000031843"/>
    </source>
</evidence>
<feature type="binding site" evidence="4">
    <location>
        <position position="466"/>
    </location>
    <ligand>
        <name>FAD</name>
        <dbReference type="ChEBI" id="CHEBI:57692"/>
    </ligand>
</feature>
<accession>A0A0C4YHB0</accession>
<dbReference type="AlphaFoldDB" id="A0A0C4YHB0"/>
<name>A0A0C4YHB0_9BURK</name>
<evidence type="ECO:0000256" key="2">
    <source>
        <dbReference type="ARBA" id="ARBA00005995"/>
    </source>
</evidence>
<dbReference type="GO" id="GO:0097621">
    <property type="term" value="F:monoamine oxidase activity"/>
    <property type="evidence" value="ECO:0007669"/>
    <property type="project" value="UniProtKB-EC"/>
</dbReference>
<dbReference type="STRING" id="68895.RR42_s0783"/>
<dbReference type="SUPFAM" id="SSF51905">
    <property type="entry name" value="FAD/NAD(P)-binding domain"/>
    <property type="match status" value="1"/>
</dbReference>
<comment type="cofactor">
    <cofactor evidence="1">
        <name>FAD</name>
        <dbReference type="ChEBI" id="CHEBI:57692"/>
    </cofactor>
</comment>
<dbReference type="KEGG" id="cbw:RR42_s0783"/>
<dbReference type="PROSITE" id="PS51318">
    <property type="entry name" value="TAT"/>
    <property type="match status" value="1"/>
</dbReference>
<dbReference type="Pfam" id="PF01593">
    <property type="entry name" value="Amino_oxidase"/>
    <property type="match status" value="1"/>
</dbReference>
<dbReference type="EMBL" id="CP010537">
    <property type="protein sequence ID" value="AJG22373.1"/>
    <property type="molecule type" value="Genomic_DNA"/>
</dbReference>
<dbReference type="PANTHER" id="PTHR43563">
    <property type="entry name" value="AMINE OXIDASE"/>
    <property type="match status" value="1"/>
</dbReference>
<evidence type="ECO:0000256" key="1">
    <source>
        <dbReference type="ARBA" id="ARBA00001974"/>
    </source>
</evidence>
<dbReference type="OrthoDB" id="3972913at2"/>
<gene>
    <name evidence="6" type="ORF">RR42_s0783</name>
</gene>
<sequence length="498" mass="53420">MDDIAKKHDEAPEAAALTRRGFLGMAASVTAVATAAVLPNVAGAVSAAGDERDVLEVAIIGAGLAGLTAARDLKRAGCESFVVLEARDRVGGRTLNHDLGNGYFSEAGGQWIGPGQTAVADLARELGVGSFLTYWEGKAVMLAGNARATIAIDGGFDTDPKLRRELEEMARSVPTAAPWTSPRAAEFDAMSLADWLATKHLTPEDQIGWALAAQLTTGTAPEKLSMLHYLSLINSAECNYRQLEAVKGGAQESRIAGGSQILSIKMAEALGDKVRLSTPVLRIENWQNGPVTLHTAKGVIRARSLIVALSPSLCNQITFDPPLPEKRREMQRRWPAYAPMRKTAHVYKKAFWRDKGLNGMVVQLKGPVQWAFDNSPEDVSFGVISAFANNGVLPSDPKAAEAELSRIYAQAFGDEALHPVAYHEHDWGKADNWSLSCTSPIPPGFLTKYGDVLHPSIGRLIWAGTETAEIWITTMDGAIRSGHKAALQALQAVAELKA</sequence>
<feature type="domain" description="Amine oxidase" evidence="5">
    <location>
        <begin position="64"/>
        <end position="486"/>
    </location>
</feature>
<proteinExistence type="inferred from homology"/>
<dbReference type="RefSeq" id="WP_043353806.1">
    <property type="nucleotide sequence ID" value="NZ_CP010537.1"/>
</dbReference>
<evidence type="ECO:0000313" key="6">
    <source>
        <dbReference type="EMBL" id="AJG22373.1"/>
    </source>
</evidence>
<keyword evidence="7" id="KW-1185">Reference proteome</keyword>